<dbReference type="GO" id="GO:0015078">
    <property type="term" value="F:proton transmembrane transporter activity"/>
    <property type="evidence" value="ECO:0007669"/>
    <property type="project" value="InterPro"/>
</dbReference>
<evidence type="ECO:0000256" key="2">
    <source>
        <dbReference type="ARBA" id="ARBA00008892"/>
    </source>
</evidence>
<keyword evidence="6 12" id="KW-0375">Hydrogen ion transport</keyword>
<dbReference type="EMBL" id="JQ349003">
    <property type="protein sequence ID" value="AFB71277.1"/>
    <property type="molecule type" value="Genomic_DNA"/>
</dbReference>
<evidence type="ECO:0000256" key="12">
    <source>
        <dbReference type="RuleBase" id="RU003661"/>
    </source>
</evidence>
<proteinExistence type="inferred from homology"/>
<name>V9IN07_9PLEU</name>
<evidence type="ECO:0000256" key="13">
    <source>
        <dbReference type="SAM" id="Phobius"/>
    </source>
</evidence>
<evidence type="ECO:0000256" key="4">
    <source>
        <dbReference type="ARBA" id="ARBA00022547"/>
    </source>
</evidence>
<evidence type="ECO:0000256" key="7">
    <source>
        <dbReference type="ARBA" id="ARBA00022989"/>
    </source>
</evidence>
<evidence type="ECO:0000313" key="14">
    <source>
        <dbReference type="EMBL" id="AFB71277.1"/>
    </source>
</evidence>
<dbReference type="GO" id="GO:0031966">
    <property type="term" value="C:mitochondrial membrane"/>
    <property type="evidence" value="ECO:0007669"/>
    <property type="project" value="UniProtKB-SubCell"/>
</dbReference>
<dbReference type="CTD" id="4509"/>
<evidence type="ECO:0000256" key="6">
    <source>
        <dbReference type="ARBA" id="ARBA00022781"/>
    </source>
</evidence>
<dbReference type="AlphaFoldDB" id="V9IN07"/>
<comment type="subcellular location">
    <subcellularLocation>
        <location evidence="1 12">Mitochondrion membrane</location>
        <topology evidence="1 12">Single-pass membrane protein</topology>
    </subcellularLocation>
</comment>
<dbReference type="GO" id="GO:0015986">
    <property type="term" value="P:proton motive force-driven ATP synthesis"/>
    <property type="evidence" value="ECO:0007669"/>
    <property type="project" value="InterPro"/>
</dbReference>
<dbReference type="Pfam" id="PF00895">
    <property type="entry name" value="ATP-synt_8"/>
    <property type="match status" value="1"/>
</dbReference>
<sequence length="54" mass="6510">MPQLDPGPWMLIWLSSWLIFIFMMPTLIMMFKPSNLPTKSQNTNTMNPWDWPWP</sequence>
<dbReference type="GeneID" id="18127555"/>
<keyword evidence="5 12" id="KW-0812">Transmembrane</keyword>
<keyword evidence="7 13" id="KW-1133">Transmembrane helix</keyword>
<keyword evidence="3 12" id="KW-0813">Transport</keyword>
<keyword evidence="9 12" id="KW-0496">Mitochondrion</keyword>
<evidence type="ECO:0000256" key="10">
    <source>
        <dbReference type="ARBA" id="ARBA00023136"/>
    </source>
</evidence>
<evidence type="ECO:0000256" key="8">
    <source>
        <dbReference type="ARBA" id="ARBA00023065"/>
    </source>
</evidence>
<dbReference type="RefSeq" id="YP_008993094.1">
    <property type="nucleotide sequence ID" value="NC_023229.1"/>
</dbReference>
<accession>V9IN07</accession>
<gene>
    <name evidence="14" type="primary">ATP8</name>
</gene>
<evidence type="ECO:0000256" key="5">
    <source>
        <dbReference type="ARBA" id="ARBA00022692"/>
    </source>
</evidence>
<evidence type="ECO:0000256" key="1">
    <source>
        <dbReference type="ARBA" id="ARBA00004304"/>
    </source>
</evidence>
<keyword evidence="4 12" id="KW-0138">CF(0)</keyword>
<dbReference type="GO" id="GO:0045259">
    <property type="term" value="C:proton-transporting ATP synthase complex"/>
    <property type="evidence" value="ECO:0007669"/>
    <property type="project" value="UniProtKB-KW"/>
</dbReference>
<comment type="similarity">
    <text evidence="2 12">Belongs to the ATPase protein 8 family.</text>
</comment>
<protein>
    <recommendedName>
        <fullName evidence="12">ATP synthase complex subunit 8</fullName>
    </recommendedName>
</protein>
<organism evidence="14">
    <name type="scientific">Cynoglossus puncticeps</name>
    <name type="common">speckled tonguesole</name>
    <dbReference type="NCBI Taxonomy" id="435148"/>
    <lineage>
        <taxon>Eukaryota</taxon>
        <taxon>Metazoa</taxon>
        <taxon>Chordata</taxon>
        <taxon>Craniata</taxon>
        <taxon>Vertebrata</taxon>
        <taxon>Euteleostomi</taxon>
        <taxon>Actinopterygii</taxon>
        <taxon>Neopterygii</taxon>
        <taxon>Teleostei</taxon>
        <taxon>Neoteleostei</taxon>
        <taxon>Acanthomorphata</taxon>
        <taxon>Carangaria</taxon>
        <taxon>Pleuronectiformes</taxon>
        <taxon>Pleuronectoidei</taxon>
        <taxon>Cynoglossidae</taxon>
        <taxon>Cynoglossinae</taxon>
        <taxon>Cynoglossus</taxon>
    </lineage>
</organism>
<feature type="transmembrane region" description="Helical" evidence="13">
    <location>
        <begin position="12"/>
        <end position="31"/>
    </location>
</feature>
<keyword evidence="8 12" id="KW-0406">Ion transport</keyword>
<geneLocation type="mitochondrion" evidence="14"/>
<dbReference type="InterPro" id="IPR001421">
    <property type="entry name" value="ATP8_metazoa"/>
</dbReference>
<reference evidence="14" key="1">
    <citation type="submission" date="2012-01" db="EMBL/GenBank/DDBJ databases">
        <authorList>
            <person name="Xiaoyu K."/>
            <person name="Wei S."/>
        </authorList>
    </citation>
    <scope>NUCLEOTIDE SEQUENCE</scope>
</reference>
<evidence type="ECO:0000256" key="9">
    <source>
        <dbReference type="ARBA" id="ARBA00023128"/>
    </source>
</evidence>
<keyword evidence="10 13" id="KW-0472">Membrane</keyword>
<keyword evidence="11" id="KW-0066">ATP synthesis</keyword>
<evidence type="ECO:0000256" key="3">
    <source>
        <dbReference type="ARBA" id="ARBA00022448"/>
    </source>
</evidence>
<evidence type="ECO:0000256" key="11">
    <source>
        <dbReference type="ARBA" id="ARBA00023310"/>
    </source>
</evidence>